<evidence type="ECO:0000256" key="2">
    <source>
        <dbReference type="ARBA" id="ARBA00022692"/>
    </source>
</evidence>
<sequence>MKQWAALLARLVVGGVWLWAGLAKLTDPLGSVQAVAAYDLLPRALVEPIGYALPPVEVVVGLALVVGVMTRGAAFISALLFVAFIIGIASAWARGLEIDCGCFGGGGYDPDAASKYPWEIARDAGLLLASAFVVWAGAGRLALDSLIFRRHPERDDEHVHDLEGV</sequence>
<feature type="domain" description="Methylamine utilisation protein MauE" evidence="6">
    <location>
        <begin position="3"/>
        <end position="135"/>
    </location>
</feature>
<dbReference type="InterPro" id="IPR009908">
    <property type="entry name" value="Methylamine_util_MauE"/>
</dbReference>
<evidence type="ECO:0000259" key="6">
    <source>
        <dbReference type="Pfam" id="PF07291"/>
    </source>
</evidence>
<dbReference type="EMBL" id="BAABKG010000005">
    <property type="protein sequence ID" value="GAA5154642.1"/>
    <property type="molecule type" value="Genomic_DNA"/>
</dbReference>
<evidence type="ECO:0000313" key="8">
    <source>
        <dbReference type="Proteomes" id="UP001500221"/>
    </source>
</evidence>
<protein>
    <submittedName>
        <fullName evidence="7">DoxX family membrane protein</fullName>
    </submittedName>
</protein>
<comment type="caution">
    <text evidence="7">The sequence shown here is derived from an EMBL/GenBank/DDBJ whole genome shotgun (WGS) entry which is preliminary data.</text>
</comment>
<gene>
    <name evidence="7" type="ORF">GCM10023340_38540</name>
</gene>
<evidence type="ECO:0000256" key="4">
    <source>
        <dbReference type="ARBA" id="ARBA00023136"/>
    </source>
</evidence>
<proteinExistence type="predicted"/>
<keyword evidence="4 5" id="KW-0472">Membrane</keyword>
<keyword evidence="2 5" id="KW-0812">Transmembrane</keyword>
<dbReference type="Proteomes" id="UP001500221">
    <property type="component" value="Unassembled WGS sequence"/>
</dbReference>
<reference evidence="8" key="1">
    <citation type="journal article" date="2019" name="Int. J. Syst. Evol. Microbiol.">
        <title>The Global Catalogue of Microorganisms (GCM) 10K type strain sequencing project: providing services to taxonomists for standard genome sequencing and annotation.</title>
        <authorList>
            <consortium name="The Broad Institute Genomics Platform"/>
            <consortium name="The Broad Institute Genome Sequencing Center for Infectious Disease"/>
            <person name="Wu L."/>
            <person name="Ma J."/>
        </authorList>
    </citation>
    <scope>NUCLEOTIDE SEQUENCE [LARGE SCALE GENOMIC DNA]</scope>
    <source>
        <strain evidence="8">JCM 18459</strain>
    </source>
</reference>
<accession>A0ABP9PZZ4</accession>
<evidence type="ECO:0000256" key="3">
    <source>
        <dbReference type="ARBA" id="ARBA00022989"/>
    </source>
</evidence>
<evidence type="ECO:0000313" key="7">
    <source>
        <dbReference type="EMBL" id="GAA5154642.1"/>
    </source>
</evidence>
<organism evidence="7 8">
    <name type="scientific">Nocardioides marinquilinus</name>
    <dbReference type="NCBI Taxonomy" id="1210400"/>
    <lineage>
        <taxon>Bacteria</taxon>
        <taxon>Bacillati</taxon>
        <taxon>Actinomycetota</taxon>
        <taxon>Actinomycetes</taxon>
        <taxon>Propionibacteriales</taxon>
        <taxon>Nocardioidaceae</taxon>
        <taxon>Nocardioides</taxon>
    </lineage>
</organism>
<dbReference type="Pfam" id="PF07291">
    <property type="entry name" value="MauE"/>
    <property type="match status" value="1"/>
</dbReference>
<keyword evidence="3 5" id="KW-1133">Transmembrane helix</keyword>
<evidence type="ECO:0000256" key="1">
    <source>
        <dbReference type="ARBA" id="ARBA00004141"/>
    </source>
</evidence>
<name>A0ABP9PZZ4_9ACTN</name>
<feature type="transmembrane region" description="Helical" evidence="5">
    <location>
        <begin position="73"/>
        <end position="93"/>
    </location>
</feature>
<keyword evidence="8" id="KW-1185">Reference proteome</keyword>
<feature type="transmembrane region" description="Helical" evidence="5">
    <location>
        <begin position="124"/>
        <end position="143"/>
    </location>
</feature>
<comment type="subcellular location">
    <subcellularLocation>
        <location evidence="1">Membrane</location>
        <topology evidence="1">Multi-pass membrane protein</topology>
    </subcellularLocation>
</comment>
<feature type="transmembrane region" description="Helical" evidence="5">
    <location>
        <begin position="49"/>
        <end position="66"/>
    </location>
</feature>
<evidence type="ECO:0000256" key="5">
    <source>
        <dbReference type="SAM" id="Phobius"/>
    </source>
</evidence>
<dbReference type="RefSeq" id="WP_345462571.1">
    <property type="nucleotide sequence ID" value="NZ_BAABKG010000005.1"/>
</dbReference>